<proteinExistence type="predicted"/>
<protein>
    <submittedName>
        <fullName evidence="1">Uncharacterized protein</fullName>
    </submittedName>
</protein>
<name>A0A919IZA6_9ACTN</name>
<dbReference type="RefSeq" id="WP_203755237.1">
    <property type="nucleotide sequence ID" value="NZ_BAAAUC010000079.1"/>
</dbReference>
<reference evidence="1" key="1">
    <citation type="submission" date="2021-01" db="EMBL/GenBank/DDBJ databases">
        <title>Whole genome shotgun sequence of Actinoplanes cyaneus NBRC 14990.</title>
        <authorList>
            <person name="Komaki H."/>
            <person name="Tamura T."/>
        </authorList>
    </citation>
    <scope>NUCLEOTIDE SEQUENCE</scope>
    <source>
        <strain evidence="1">NBRC 14990</strain>
    </source>
</reference>
<dbReference type="AlphaFoldDB" id="A0A919IZA6"/>
<dbReference type="EMBL" id="BOMH01000085">
    <property type="protein sequence ID" value="GID70855.1"/>
    <property type="molecule type" value="Genomic_DNA"/>
</dbReference>
<dbReference type="Proteomes" id="UP000619479">
    <property type="component" value="Unassembled WGS sequence"/>
</dbReference>
<evidence type="ECO:0000313" key="2">
    <source>
        <dbReference type="Proteomes" id="UP000619479"/>
    </source>
</evidence>
<comment type="caution">
    <text evidence="1">The sequence shown here is derived from an EMBL/GenBank/DDBJ whole genome shotgun (WGS) entry which is preliminary data.</text>
</comment>
<keyword evidence="2" id="KW-1185">Reference proteome</keyword>
<evidence type="ECO:0000313" key="1">
    <source>
        <dbReference type="EMBL" id="GID70855.1"/>
    </source>
</evidence>
<accession>A0A919IZA6</accession>
<sequence length="81" mass="8737">MSATMLAVARTDAVFVSALPTGSRPGRDQIDATVRAEVRRHRGSRGCAAEVAACYGEVPEYAVRRMKWARRVIATAFGGAR</sequence>
<gene>
    <name evidence="1" type="ORF">Acy02nite_87360</name>
</gene>
<organism evidence="1 2">
    <name type="scientific">Actinoplanes cyaneus</name>
    <dbReference type="NCBI Taxonomy" id="52696"/>
    <lineage>
        <taxon>Bacteria</taxon>
        <taxon>Bacillati</taxon>
        <taxon>Actinomycetota</taxon>
        <taxon>Actinomycetes</taxon>
        <taxon>Micromonosporales</taxon>
        <taxon>Micromonosporaceae</taxon>
        <taxon>Actinoplanes</taxon>
    </lineage>
</organism>